<reference evidence="2" key="3">
    <citation type="submission" date="2018-08" db="UniProtKB">
        <authorList>
            <consortium name="EnsemblPlants"/>
        </authorList>
    </citation>
    <scope>IDENTIFICATION</scope>
    <source>
        <strain evidence="2">cv. Bd21</strain>
    </source>
</reference>
<keyword evidence="3" id="KW-1185">Reference proteome</keyword>
<dbReference type="Gramene" id="PNT67492">
    <property type="protein sequence ID" value="PNT67492"/>
    <property type="gene ID" value="BRADI_3g27971v3"/>
</dbReference>
<proteinExistence type="predicted"/>
<evidence type="ECO:0000313" key="2">
    <source>
        <dbReference type="EnsemblPlants" id="PNT67492"/>
    </source>
</evidence>
<reference evidence="1 2" key="1">
    <citation type="journal article" date="2010" name="Nature">
        <title>Genome sequencing and analysis of the model grass Brachypodium distachyon.</title>
        <authorList>
            <consortium name="International Brachypodium Initiative"/>
        </authorList>
    </citation>
    <scope>NUCLEOTIDE SEQUENCE [LARGE SCALE GENOMIC DNA]</scope>
    <source>
        <strain evidence="1 2">Bd21</strain>
    </source>
</reference>
<protein>
    <submittedName>
        <fullName evidence="1 2">Uncharacterized protein</fullName>
    </submittedName>
</protein>
<dbReference type="InParanoid" id="A0A2K2CZP0"/>
<dbReference type="AlphaFoldDB" id="A0A2K2CZP0"/>
<accession>A0A2K2CZP0</accession>
<evidence type="ECO:0000313" key="1">
    <source>
        <dbReference type="EMBL" id="PNT67492.1"/>
    </source>
</evidence>
<name>A0A2K2CZP0_BRADI</name>
<evidence type="ECO:0000313" key="3">
    <source>
        <dbReference type="Proteomes" id="UP000008810"/>
    </source>
</evidence>
<dbReference type="EnsemblPlants" id="PNT67492">
    <property type="protein sequence ID" value="PNT67492"/>
    <property type="gene ID" value="BRADI_3g27971v3"/>
</dbReference>
<organism evidence="1">
    <name type="scientific">Brachypodium distachyon</name>
    <name type="common">Purple false brome</name>
    <name type="synonym">Trachynia distachya</name>
    <dbReference type="NCBI Taxonomy" id="15368"/>
    <lineage>
        <taxon>Eukaryota</taxon>
        <taxon>Viridiplantae</taxon>
        <taxon>Streptophyta</taxon>
        <taxon>Embryophyta</taxon>
        <taxon>Tracheophyta</taxon>
        <taxon>Spermatophyta</taxon>
        <taxon>Magnoliopsida</taxon>
        <taxon>Liliopsida</taxon>
        <taxon>Poales</taxon>
        <taxon>Poaceae</taxon>
        <taxon>BOP clade</taxon>
        <taxon>Pooideae</taxon>
        <taxon>Stipodae</taxon>
        <taxon>Brachypodieae</taxon>
        <taxon>Brachypodium</taxon>
    </lineage>
</organism>
<dbReference type="Proteomes" id="UP000008810">
    <property type="component" value="Chromosome 3"/>
</dbReference>
<reference evidence="1" key="2">
    <citation type="submission" date="2017-06" db="EMBL/GenBank/DDBJ databases">
        <title>WGS assembly of Brachypodium distachyon.</title>
        <authorList>
            <consortium name="The International Brachypodium Initiative"/>
            <person name="Lucas S."/>
            <person name="Harmon-Smith M."/>
            <person name="Lail K."/>
            <person name="Tice H."/>
            <person name="Grimwood J."/>
            <person name="Bruce D."/>
            <person name="Barry K."/>
            <person name="Shu S."/>
            <person name="Lindquist E."/>
            <person name="Wang M."/>
            <person name="Pitluck S."/>
            <person name="Vogel J.P."/>
            <person name="Garvin D.F."/>
            <person name="Mockler T.C."/>
            <person name="Schmutz J."/>
            <person name="Rokhsar D."/>
            <person name="Bevan M.W."/>
        </authorList>
    </citation>
    <scope>NUCLEOTIDE SEQUENCE</scope>
    <source>
        <strain evidence="1">Bd21</strain>
    </source>
</reference>
<gene>
    <name evidence="1" type="ORF">BRADI_3g27971v3</name>
</gene>
<sequence>MYTTTPHLSPTEDQGREALGLMNSSPHAFLATETTICGTINPPRQTSKCARVIVVDPYDWREGTKVSSVLHTLHIYNSISLHLLRT</sequence>
<dbReference type="EMBL" id="CM000882">
    <property type="protein sequence ID" value="PNT67492.1"/>
    <property type="molecule type" value="Genomic_DNA"/>
</dbReference>